<keyword evidence="2" id="KW-1185">Reference proteome</keyword>
<proteinExistence type="predicted"/>
<organism evidence="1 2">
    <name type="scientific">Nocardia higoensis</name>
    <dbReference type="NCBI Taxonomy" id="228599"/>
    <lineage>
        <taxon>Bacteria</taxon>
        <taxon>Bacillati</taxon>
        <taxon>Actinomycetota</taxon>
        <taxon>Actinomycetes</taxon>
        <taxon>Mycobacteriales</taxon>
        <taxon>Nocardiaceae</taxon>
        <taxon>Nocardia</taxon>
    </lineage>
</organism>
<protein>
    <submittedName>
        <fullName evidence="1">Uncharacterized protein</fullName>
    </submittedName>
</protein>
<evidence type="ECO:0000313" key="2">
    <source>
        <dbReference type="Proteomes" id="UP000707731"/>
    </source>
</evidence>
<name>A0ABS0D8Y6_9NOCA</name>
<sequence>MSLFLVPEPLIPGGLILHVLEQDDVRTTGEARPDRELIDAAQEIVTPPYRTTFSTYDPSPCDPDLIRTVLRDHLITDPAPAGLDLGDRAEVLRLATLPEHRIGMRRIEDFQAWSVRQAMLAVYRHFDIDQRAPLIYHGFADPGEGWFALRAADA</sequence>
<reference evidence="1 2" key="1">
    <citation type="submission" date="2020-10" db="EMBL/GenBank/DDBJ databases">
        <title>Identification of Nocardia species via Next-generation sequencing and recognition of intraspecies genetic diversity.</title>
        <authorList>
            <person name="Li P."/>
            <person name="Li P."/>
            <person name="Lu B."/>
        </authorList>
    </citation>
    <scope>NUCLEOTIDE SEQUENCE [LARGE SCALE GENOMIC DNA]</scope>
    <source>
        <strain evidence="1 2">BJ06-0143</strain>
    </source>
</reference>
<comment type="caution">
    <text evidence="1">The sequence shown here is derived from an EMBL/GenBank/DDBJ whole genome shotgun (WGS) entry which is preliminary data.</text>
</comment>
<dbReference type="EMBL" id="JADLQN010000001">
    <property type="protein sequence ID" value="MBF6354938.1"/>
    <property type="molecule type" value="Genomic_DNA"/>
</dbReference>
<dbReference type="Proteomes" id="UP000707731">
    <property type="component" value="Unassembled WGS sequence"/>
</dbReference>
<gene>
    <name evidence="1" type="ORF">IU449_10340</name>
</gene>
<evidence type="ECO:0000313" key="1">
    <source>
        <dbReference type="EMBL" id="MBF6354938.1"/>
    </source>
</evidence>
<accession>A0ABS0D8Y6</accession>